<proteinExistence type="predicted"/>
<accession>A0A820FDZ6</accession>
<organism evidence="1 2">
    <name type="scientific">Rotaria sordida</name>
    <dbReference type="NCBI Taxonomy" id="392033"/>
    <lineage>
        <taxon>Eukaryota</taxon>
        <taxon>Metazoa</taxon>
        <taxon>Spiralia</taxon>
        <taxon>Gnathifera</taxon>
        <taxon>Rotifera</taxon>
        <taxon>Eurotatoria</taxon>
        <taxon>Bdelloidea</taxon>
        <taxon>Philodinida</taxon>
        <taxon>Philodinidae</taxon>
        <taxon>Rotaria</taxon>
    </lineage>
</organism>
<dbReference type="Proteomes" id="UP000663836">
    <property type="component" value="Unassembled WGS sequence"/>
</dbReference>
<evidence type="ECO:0000313" key="2">
    <source>
        <dbReference type="Proteomes" id="UP000663836"/>
    </source>
</evidence>
<name>A0A820FDZ6_9BILA</name>
<dbReference type="EMBL" id="CAJOBD010024556">
    <property type="protein sequence ID" value="CAF4260148.1"/>
    <property type="molecule type" value="Genomic_DNA"/>
</dbReference>
<dbReference type="AlphaFoldDB" id="A0A820FDZ6"/>
<gene>
    <name evidence="1" type="ORF">JBS370_LOCUS39041</name>
</gene>
<protein>
    <submittedName>
        <fullName evidence="1">Uncharacterized protein</fullName>
    </submittedName>
</protein>
<evidence type="ECO:0000313" key="1">
    <source>
        <dbReference type="EMBL" id="CAF4260148.1"/>
    </source>
</evidence>
<comment type="caution">
    <text evidence="1">The sequence shown here is derived from an EMBL/GenBank/DDBJ whole genome shotgun (WGS) entry which is preliminary data.</text>
</comment>
<feature type="non-terminal residue" evidence="1">
    <location>
        <position position="1"/>
    </location>
</feature>
<reference evidence="1" key="1">
    <citation type="submission" date="2021-02" db="EMBL/GenBank/DDBJ databases">
        <authorList>
            <person name="Nowell W R."/>
        </authorList>
    </citation>
    <scope>NUCLEOTIDE SEQUENCE</scope>
</reference>
<sequence length="39" mass="4154">LKGLAIGMNQIFDPSTIISDFEQGLGEAIGSKVILSEFN</sequence>